<dbReference type="EMBL" id="ADGK01000133">
    <property type="protein sequence ID" value="EFE23037.1"/>
    <property type="molecule type" value="Genomic_DNA"/>
</dbReference>
<comment type="caution">
    <text evidence="1">The sequence shown here is derived from an EMBL/GenBank/DDBJ whole genome shotgun (WGS) entry which is preliminary data.</text>
</comment>
<reference evidence="1 2" key="1">
    <citation type="submission" date="2010-02" db="EMBL/GenBank/DDBJ databases">
        <authorList>
            <person name="Weinstock G."/>
            <person name="Sodergren E."/>
            <person name="Clifton S."/>
            <person name="Fulton L."/>
            <person name="Fulton B."/>
            <person name="Courtney L."/>
            <person name="Fronick C."/>
            <person name="Harrison M."/>
            <person name="Strong C."/>
            <person name="Farmer C."/>
            <person name="Delahaunty K."/>
            <person name="Markovic C."/>
            <person name="Hall O."/>
            <person name="Minx P."/>
            <person name="Tomlinson C."/>
            <person name="Mitreva M."/>
            <person name="Nelson J."/>
            <person name="Hou S."/>
            <person name="Wollam A."/>
            <person name="Pepin K.H."/>
            <person name="Johnson M."/>
            <person name="Bhonagiri V."/>
            <person name="Zhang X."/>
            <person name="Suruliraj S."/>
            <person name="Warren W."/>
            <person name="Chinwalla A."/>
            <person name="Mardis E.R."/>
            <person name="Wilson R.K."/>
        </authorList>
    </citation>
    <scope>NUCLEOTIDE SEQUENCE [LARGE SCALE GENOMIC DNA]</scope>
    <source>
        <strain evidence="1 2">ATCC 23685</strain>
    </source>
</reference>
<evidence type="ECO:0000313" key="1">
    <source>
        <dbReference type="EMBL" id="EFE23037.1"/>
    </source>
</evidence>
<evidence type="ECO:0000313" key="2">
    <source>
        <dbReference type="Proteomes" id="UP000003692"/>
    </source>
</evidence>
<accession>D4F5B3</accession>
<proteinExistence type="predicted"/>
<name>D4F5B3_EDWTA</name>
<dbReference type="HOGENOM" id="CLU_3269270_0_0_6"/>
<dbReference type="Proteomes" id="UP000003692">
    <property type="component" value="Unassembled WGS sequence"/>
</dbReference>
<gene>
    <name evidence="1" type="ORF">EDWATA_01941</name>
</gene>
<organism evidence="1 2">
    <name type="scientific">Edwardsiella tarda ATCC 23685</name>
    <dbReference type="NCBI Taxonomy" id="500638"/>
    <lineage>
        <taxon>Bacteria</taxon>
        <taxon>Pseudomonadati</taxon>
        <taxon>Pseudomonadota</taxon>
        <taxon>Gammaproteobacteria</taxon>
        <taxon>Enterobacterales</taxon>
        <taxon>Hafniaceae</taxon>
        <taxon>Edwardsiella</taxon>
    </lineage>
</organism>
<protein>
    <submittedName>
        <fullName evidence="1">Uncharacterized protein</fullName>
    </submittedName>
</protein>
<dbReference type="AlphaFoldDB" id="D4F5B3"/>
<sequence length="41" mass="4543">MFVYMAMTIGEKDFLGCVITLAHDVIINSHALLEFETINAA</sequence>